<dbReference type="InterPro" id="IPR021110">
    <property type="entry name" value="DNA_rep_checkpnt_protein"/>
</dbReference>
<dbReference type="Gene3D" id="1.10.720.30">
    <property type="entry name" value="SAP domain"/>
    <property type="match status" value="1"/>
</dbReference>
<evidence type="ECO:0000259" key="19">
    <source>
        <dbReference type="PROSITE" id="PS51999"/>
    </source>
</evidence>
<dbReference type="SUPFAM" id="SSF68906">
    <property type="entry name" value="SAP domain"/>
    <property type="match status" value="1"/>
</dbReference>
<dbReference type="Pfam" id="PF00271">
    <property type="entry name" value="Helicase_C"/>
    <property type="match status" value="1"/>
</dbReference>
<dbReference type="EC" id="5.6.2.4" evidence="12"/>
<comment type="caution">
    <text evidence="20">The sequence shown here is derived from an EMBL/GenBank/DDBJ whole genome shotgun (WGS) entry which is preliminary data.</text>
</comment>
<dbReference type="PANTHER" id="PTHR13710:SF108">
    <property type="entry name" value="ATP-DEPENDENT DNA HELICASE Q4"/>
    <property type="match status" value="1"/>
</dbReference>
<dbReference type="EMBL" id="BEYU01000038">
    <property type="protein sequence ID" value="GBG27989.1"/>
    <property type="molecule type" value="Genomic_DNA"/>
</dbReference>
<keyword evidence="7 20" id="KW-0347">Helicase</keyword>
<evidence type="ECO:0000256" key="8">
    <source>
        <dbReference type="ARBA" id="ARBA00022833"/>
    </source>
</evidence>
<gene>
    <name evidence="20" type="ORF">FCC1311_042122</name>
</gene>
<dbReference type="GO" id="GO:0003676">
    <property type="term" value="F:nucleic acid binding"/>
    <property type="evidence" value="ECO:0007669"/>
    <property type="project" value="InterPro"/>
</dbReference>
<dbReference type="InterPro" id="IPR027417">
    <property type="entry name" value="P-loop_NTPase"/>
</dbReference>
<dbReference type="Gene3D" id="1.10.10.1460">
    <property type="match status" value="1"/>
</dbReference>
<dbReference type="InterPro" id="IPR010666">
    <property type="entry name" value="Znf_GRF"/>
</dbReference>
<dbReference type="SMART" id="SM00487">
    <property type="entry name" value="DEXDc"/>
    <property type="match status" value="1"/>
</dbReference>
<dbReference type="GO" id="GO:0005524">
    <property type="term" value="F:ATP binding"/>
    <property type="evidence" value="ECO:0007669"/>
    <property type="project" value="UniProtKB-KW"/>
</dbReference>
<dbReference type="Pfam" id="PF00270">
    <property type="entry name" value="DEAD"/>
    <property type="match status" value="1"/>
</dbReference>
<dbReference type="GO" id="GO:0005737">
    <property type="term" value="C:cytoplasm"/>
    <property type="evidence" value="ECO:0007669"/>
    <property type="project" value="TreeGrafter"/>
</dbReference>
<evidence type="ECO:0000256" key="7">
    <source>
        <dbReference type="ARBA" id="ARBA00022806"/>
    </source>
</evidence>
<dbReference type="OrthoDB" id="75161at2759"/>
<dbReference type="InParanoid" id="A0A2R5GCC5"/>
<dbReference type="GO" id="GO:0006260">
    <property type="term" value="P:DNA replication"/>
    <property type="evidence" value="ECO:0007669"/>
    <property type="project" value="InterPro"/>
</dbReference>
<dbReference type="SUPFAM" id="SSF52540">
    <property type="entry name" value="P-loop containing nucleoside triphosphate hydrolases"/>
    <property type="match status" value="1"/>
</dbReference>
<dbReference type="InterPro" id="IPR036361">
    <property type="entry name" value="SAP_dom_sf"/>
</dbReference>
<keyword evidence="5 13" id="KW-0863">Zinc-finger</keyword>
<comment type="similarity">
    <text evidence="2">Belongs to the helicase family. RecQ subfamily.</text>
</comment>
<dbReference type="CDD" id="cd18018">
    <property type="entry name" value="DEXHc_RecQ4-like"/>
    <property type="match status" value="1"/>
</dbReference>
<feature type="domain" description="Helicase ATP-binding" evidence="17">
    <location>
        <begin position="719"/>
        <end position="907"/>
    </location>
</feature>
<dbReference type="Proteomes" id="UP000241890">
    <property type="component" value="Unassembled WGS sequence"/>
</dbReference>
<keyword evidence="3" id="KW-0479">Metal-binding</keyword>
<keyword evidence="21" id="KW-1185">Reference proteome</keyword>
<feature type="coiled-coil region" evidence="14">
    <location>
        <begin position="1229"/>
        <end position="1256"/>
    </location>
</feature>
<dbReference type="InterPro" id="IPR011545">
    <property type="entry name" value="DEAD/DEAH_box_helicase_dom"/>
</dbReference>
<organism evidence="20 21">
    <name type="scientific">Hondaea fermentalgiana</name>
    <dbReference type="NCBI Taxonomy" id="2315210"/>
    <lineage>
        <taxon>Eukaryota</taxon>
        <taxon>Sar</taxon>
        <taxon>Stramenopiles</taxon>
        <taxon>Bigyra</taxon>
        <taxon>Labyrinthulomycetes</taxon>
        <taxon>Thraustochytrida</taxon>
        <taxon>Thraustochytriidae</taxon>
        <taxon>Hondaea</taxon>
    </lineage>
</organism>
<keyword evidence="14" id="KW-0175">Coiled coil</keyword>
<dbReference type="GO" id="GO:0016787">
    <property type="term" value="F:hydrolase activity"/>
    <property type="evidence" value="ECO:0007669"/>
    <property type="project" value="UniProtKB-KW"/>
</dbReference>
<evidence type="ECO:0000256" key="2">
    <source>
        <dbReference type="ARBA" id="ARBA00005446"/>
    </source>
</evidence>
<feature type="compositionally biased region" description="Basic and acidic residues" evidence="15">
    <location>
        <begin position="352"/>
        <end position="372"/>
    </location>
</feature>
<keyword evidence="9" id="KW-0067">ATP-binding</keyword>
<name>A0A2R5GCC5_9STRA</name>
<dbReference type="GO" id="GO:0008270">
    <property type="term" value="F:zinc ion binding"/>
    <property type="evidence" value="ECO:0007669"/>
    <property type="project" value="UniProtKB-KW"/>
</dbReference>
<evidence type="ECO:0000256" key="3">
    <source>
        <dbReference type="ARBA" id="ARBA00022723"/>
    </source>
</evidence>
<feature type="compositionally biased region" description="Low complexity" evidence="15">
    <location>
        <begin position="263"/>
        <end position="279"/>
    </location>
</feature>
<dbReference type="GO" id="GO:0043138">
    <property type="term" value="F:3'-5' DNA helicase activity"/>
    <property type="evidence" value="ECO:0007669"/>
    <property type="project" value="UniProtKB-EC"/>
</dbReference>
<evidence type="ECO:0000256" key="15">
    <source>
        <dbReference type="SAM" id="MobiDB-lite"/>
    </source>
</evidence>
<sequence length="1408" mass="152529">MATQGRLAEVEARLGKIETRLRRWETQFEAQHGRPPTARDADTFVHIKTQYKRYGMLKKEAEGLRVREARNAPVQHKAAQSVLHESPQKRGRNEEAAFAVAASPELKRKRGDGHAARAIPGTPEQPLLLKRRRYAVAASPLVEERFRRGSTCSTPERAHSNEEDILAATPDKRQGAAADEIGASPITNSNGAALGLPPVAAGRHGGKGVSKVHNASALPYGSQSVLRRKPGQALRELGAKKVSRGSGVVAGAALAAARHKGLTRSSSTMSSRRAALLASPGVASPLKDSSNTHLGSPQAAHAASVASSPGSHYSSSGNSERATAVAASEAPPRKASSAVVKKCLFGSPQQASREDISEKLRALRPVPEKENDLYEEEDIAHNSRSGVIPASPEAPRKRQPRGDVSAPQPMSSDKAEATSSSGKTRKKPSAATAPNAVPARRELSQNFVKLDLRKNRWRDRKKGGSGRLKARKEMYESARGYAPSEGNDHDGASSGLVSQRKMVATQSDALEGIVDRLAAASSDSTVQVDAPKGSSKLLSRPSIDDAPLCPGHQLPAVLLTVKKAGKNRGKQFYACSVGRENNGPQAWRNRGGGGRGGCNFFMWADDQSDRVAEELLRPSSDVAFEEERLADARVAFSAMSVPQLKETLKRRGLSVNGKKADLVERNIEAAAGELERKDAHEHVFREMDADKGPSEEVLEGVLEDVFGFEKFRGDQLWAIKRIMQGKSSLLVQGTGSGKSLCYQLPALLLPGLTLVISPLVALMEDQLKSLPMAIPGAILSHQQSGREMARAIKMVQAGRIKVLFVSPERLFSSSFQRLVRTPGLLPEISLVCVDEAHCISSWSHNFRPAFLRLRELLARSGTGSSENDETRHDLACLRPRCVLGLTATATGKVVRDICGVLGVDAKSGLKAGSWLRENLHLEACIVPSDGEHRFKKLLTLLDGEGKPQKSAREESGARLAKPASVIVYVRTRNETELVAERLRSYGISARAYHGSMSGSDRSTVQTGFMKGSFRVVVATVAFGMGIDKANIRGVVHMGMPRSIEDYVQEVGRAGRDGREAVCVCMFDEADAMRLHSLAHAEGVDGRMPIRSLLRTLGERRSQRQIALRLDELALKLDMKEAVLETLIVHLSLPPLRLVQLLPSGYASCTISVLRSQDPASSNGVLKKALELADASGKCALAQVADVQGMSVSGVIRVLSELQTRRAISLTFSEPALYIRATDPADARWQGEAEKVVDELVRKAAELEQLQAQKIEQAFGVFSLLAEDRRDDVETRLHAYFAIDAKGKEELGAANPHATVADDSDDLCALAEIPFQTLTQGKTRTLVLSDLKGLMRDRALADGVLSGRVLARILHGISSPCYPYARWKTSAYWGKWRSHRFDELEALGDAALRELRIASAVRVREEIDA</sequence>
<keyword evidence="8" id="KW-0862">Zinc</keyword>
<keyword evidence="10" id="KW-0539">Nucleus</keyword>
<dbReference type="GO" id="GO:0000724">
    <property type="term" value="P:double-strand break repair via homologous recombination"/>
    <property type="evidence" value="ECO:0007669"/>
    <property type="project" value="TreeGrafter"/>
</dbReference>
<feature type="domain" description="GRF-type" evidence="19">
    <location>
        <begin position="549"/>
        <end position="607"/>
    </location>
</feature>
<dbReference type="NCBIfam" id="TIGR00614">
    <property type="entry name" value="recQ_fam"/>
    <property type="match status" value="1"/>
</dbReference>
<dbReference type="PANTHER" id="PTHR13710">
    <property type="entry name" value="DNA HELICASE RECQ FAMILY MEMBER"/>
    <property type="match status" value="1"/>
</dbReference>
<keyword evidence="6" id="KW-0378">Hydrolase</keyword>
<reference evidence="20 21" key="1">
    <citation type="submission" date="2017-12" db="EMBL/GenBank/DDBJ databases">
        <title>Sequencing, de novo assembly and annotation of complete genome of a new Thraustochytrid species, strain FCC1311.</title>
        <authorList>
            <person name="Sedici K."/>
            <person name="Godart F."/>
            <person name="Aiese Cigliano R."/>
            <person name="Sanseverino W."/>
            <person name="Barakat M."/>
            <person name="Ortet P."/>
            <person name="Marechal E."/>
            <person name="Cagnac O."/>
            <person name="Amato A."/>
        </authorList>
    </citation>
    <scope>NUCLEOTIDE SEQUENCE [LARGE SCALE GENOMIC DNA]</scope>
</reference>
<evidence type="ECO:0000313" key="20">
    <source>
        <dbReference type="EMBL" id="GBG27989.1"/>
    </source>
</evidence>
<proteinExistence type="inferred from homology"/>
<dbReference type="InterPro" id="IPR003034">
    <property type="entry name" value="SAP_dom"/>
</dbReference>
<evidence type="ECO:0000259" key="17">
    <source>
        <dbReference type="PROSITE" id="PS51192"/>
    </source>
</evidence>
<dbReference type="Gene3D" id="3.40.50.300">
    <property type="entry name" value="P-loop containing nucleotide triphosphate hydrolases"/>
    <property type="match status" value="2"/>
</dbReference>
<feature type="region of interest" description="Disordered" evidence="15">
    <location>
        <begin position="72"/>
        <end position="93"/>
    </location>
</feature>
<evidence type="ECO:0000256" key="11">
    <source>
        <dbReference type="ARBA" id="ARBA00034617"/>
    </source>
</evidence>
<comment type="subcellular location">
    <subcellularLocation>
        <location evidence="1">Nucleus</location>
    </subcellularLocation>
</comment>
<dbReference type="GO" id="GO:0005634">
    <property type="term" value="C:nucleus"/>
    <property type="evidence" value="ECO:0007669"/>
    <property type="project" value="UniProtKB-SubCell"/>
</dbReference>
<dbReference type="PROSITE" id="PS50800">
    <property type="entry name" value="SAP"/>
    <property type="match status" value="1"/>
</dbReference>
<feature type="region of interest" description="Disordered" evidence="15">
    <location>
        <begin position="259"/>
        <end position="445"/>
    </location>
</feature>
<accession>A0A2R5GCC5</accession>
<evidence type="ECO:0000259" key="18">
    <source>
        <dbReference type="PROSITE" id="PS51194"/>
    </source>
</evidence>
<comment type="catalytic activity">
    <reaction evidence="11">
        <text>Couples ATP hydrolysis with the unwinding of duplex DNA by translocating in the 3'-5' direction.</text>
        <dbReference type="EC" id="5.6.2.4"/>
    </reaction>
</comment>
<dbReference type="InterPro" id="IPR014001">
    <property type="entry name" value="Helicase_ATP-bd"/>
</dbReference>
<dbReference type="InterPro" id="IPR001650">
    <property type="entry name" value="Helicase_C-like"/>
</dbReference>
<dbReference type="GO" id="GO:0005694">
    <property type="term" value="C:chromosome"/>
    <property type="evidence" value="ECO:0007669"/>
    <property type="project" value="TreeGrafter"/>
</dbReference>
<evidence type="ECO:0000313" key="21">
    <source>
        <dbReference type="Proteomes" id="UP000241890"/>
    </source>
</evidence>
<dbReference type="SMART" id="SM00513">
    <property type="entry name" value="SAP"/>
    <property type="match status" value="1"/>
</dbReference>
<evidence type="ECO:0000256" key="12">
    <source>
        <dbReference type="ARBA" id="ARBA00034808"/>
    </source>
</evidence>
<evidence type="ECO:0000256" key="4">
    <source>
        <dbReference type="ARBA" id="ARBA00022741"/>
    </source>
</evidence>
<evidence type="ECO:0000256" key="14">
    <source>
        <dbReference type="SAM" id="Coils"/>
    </source>
</evidence>
<dbReference type="GO" id="GO:0009378">
    <property type="term" value="F:four-way junction helicase activity"/>
    <property type="evidence" value="ECO:0007669"/>
    <property type="project" value="TreeGrafter"/>
</dbReference>
<dbReference type="SMART" id="SM00490">
    <property type="entry name" value="HELICc"/>
    <property type="match status" value="1"/>
</dbReference>
<evidence type="ECO:0000256" key="6">
    <source>
        <dbReference type="ARBA" id="ARBA00022801"/>
    </source>
</evidence>
<dbReference type="PROSITE" id="PS51192">
    <property type="entry name" value="HELICASE_ATP_BIND_1"/>
    <property type="match status" value="1"/>
</dbReference>
<keyword evidence="4" id="KW-0547">Nucleotide-binding</keyword>
<feature type="compositionally biased region" description="Low complexity" evidence="15">
    <location>
        <begin position="304"/>
        <end position="319"/>
    </location>
</feature>
<feature type="domain" description="Helicase C-terminal" evidence="18">
    <location>
        <begin position="933"/>
        <end position="1097"/>
    </location>
</feature>
<dbReference type="PROSITE" id="PS51999">
    <property type="entry name" value="ZF_GRF"/>
    <property type="match status" value="1"/>
</dbReference>
<dbReference type="Pfam" id="PF06839">
    <property type="entry name" value="Zn_ribbon_GRF"/>
    <property type="match status" value="1"/>
</dbReference>
<evidence type="ECO:0000256" key="5">
    <source>
        <dbReference type="ARBA" id="ARBA00022771"/>
    </source>
</evidence>
<dbReference type="PROSITE" id="PS51194">
    <property type="entry name" value="HELICASE_CTER"/>
    <property type="match status" value="1"/>
</dbReference>
<evidence type="ECO:0000256" key="13">
    <source>
        <dbReference type="PROSITE-ProRule" id="PRU01343"/>
    </source>
</evidence>
<evidence type="ECO:0000256" key="1">
    <source>
        <dbReference type="ARBA" id="ARBA00004123"/>
    </source>
</evidence>
<evidence type="ECO:0000259" key="16">
    <source>
        <dbReference type="PROSITE" id="PS50800"/>
    </source>
</evidence>
<protein>
    <recommendedName>
        <fullName evidence="12">DNA 3'-5' helicase</fullName>
        <ecNumber evidence="12">5.6.2.4</ecNumber>
    </recommendedName>
</protein>
<evidence type="ECO:0000256" key="9">
    <source>
        <dbReference type="ARBA" id="ARBA00022840"/>
    </source>
</evidence>
<feature type="domain" description="SAP" evidence="16">
    <location>
        <begin position="636"/>
        <end position="670"/>
    </location>
</feature>
<evidence type="ECO:0000256" key="10">
    <source>
        <dbReference type="ARBA" id="ARBA00023242"/>
    </source>
</evidence>
<dbReference type="Pfam" id="PF11719">
    <property type="entry name" value="Drc1-Sld2"/>
    <property type="match status" value="1"/>
</dbReference>
<dbReference type="Pfam" id="PF02037">
    <property type="entry name" value="SAP"/>
    <property type="match status" value="1"/>
</dbReference>
<dbReference type="InterPro" id="IPR004589">
    <property type="entry name" value="DNA_helicase_ATP-dep_RecQ"/>
</dbReference>